<gene>
    <name evidence="1" type="ORF">ACOLOM_LOCUS9568</name>
</gene>
<proteinExistence type="predicted"/>
<reference evidence="1" key="1">
    <citation type="submission" date="2021-06" db="EMBL/GenBank/DDBJ databases">
        <authorList>
            <person name="Kallberg Y."/>
            <person name="Tangrot J."/>
            <person name="Rosling A."/>
        </authorList>
    </citation>
    <scope>NUCLEOTIDE SEQUENCE</scope>
    <source>
        <strain evidence="1">CL356</strain>
    </source>
</reference>
<evidence type="ECO:0000313" key="1">
    <source>
        <dbReference type="EMBL" id="CAG8686303.1"/>
    </source>
</evidence>
<protein>
    <submittedName>
        <fullName evidence="1">9885_t:CDS:1</fullName>
    </submittedName>
</protein>
<name>A0ACA9P042_9GLOM</name>
<feature type="non-terminal residue" evidence="1">
    <location>
        <position position="362"/>
    </location>
</feature>
<keyword evidence="2" id="KW-1185">Reference proteome</keyword>
<sequence length="362" mass="39021">MPVEGSKPEVAQKPSPPGPSLLKEISTFSLFMYVVYGWRNWELLIMTANTSPLSQHCRALLSSPLQIVTNTPPATKAFVGLLLGFSIAHGYLQFTSEHPQIAVPYLTVVPGRSFLYPWTLLTAGFVESHFLGLLLSLLSLAPSFRYLERLWGAFETAKFIGIVITIPNFIAFLLNWIEYAALGSETFLYGMDYHGLMALQTGVLVAFTQLIPEHQLQFFGLDGSFHGLIYDSIRGLPMHYLVSILMEIVQKHSLSSTGSLPLFTDDLETGVYSSLTTTQPGGARAEAERRRALALKALDSRLANSASTSRPSNAGRSGAPSRPTGSASTAGGTSNTAAENNTPASSSNAANGTARKSVDTKG</sequence>
<evidence type="ECO:0000313" key="2">
    <source>
        <dbReference type="Proteomes" id="UP000789525"/>
    </source>
</evidence>
<organism evidence="1 2">
    <name type="scientific">Acaulospora colombiana</name>
    <dbReference type="NCBI Taxonomy" id="27376"/>
    <lineage>
        <taxon>Eukaryota</taxon>
        <taxon>Fungi</taxon>
        <taxon>Fungi incertae sedis</taxon>
        <taxon>Mucoromycota</taxon>
        <taxon>Glomeromycotina</taxon>
        <taxon>Glomeromycetes</taxon>
        <taxon>Diversisporales</taxon>
        <taxon>Acaulosporaceae</taxon>
        <taxon>Acaulospora</taxon>
    </lineage>
</organism>
<comment type="caution">
    <text evidence="1">The sequence shown here is derived from an EMBL/GenBank/DDBJ whole genome shotgun (WGS) entry which is preliminary data.</text>
</comment>
<dbReference type="EMBL" id="CAJVPT010028123">
    <property type="protein sequence ID" value="CAG8686303.1"/>
    <property type="molecule type" value="Genomic_DNA"/>
</dbReference>
<accession>A0ACA9P042</accession>
<dbReference type="Proteomes" id="UP000789525">
    <property type="component" value="Unassembled WGS sequence"/>
</dbReference>